<sequence length="221" mass="23892">MEAGMKGLVRRLGSHWRMAALVVALLVVGILVPVRIAHRADAQMRADLQQQARLVGQMIDQADVRRLRGDEADLASPAYQRLKQQLAQARQATPRCRFIYLLGRLPDGRIFFHVDSEPGDSPDFSPPGQLYEEATPADAAVFRDRQAVTEGPNLDRWGTWVSSLVPLTDPETGAVVAVLGLDVDARGWGWDIAAQAALPAALMLTLLVLLAAGLVSAAGRG</sequence>
<evidence type="ECO:0000256" key="1">
    <source>
        <dbReference type="SAM" id="Phobius"/>
    </source>
</evidence>
<name>D9PJ02_9ZZZZ</name>
<keyword evidence="1" id="KW-0812">Transmembrane</keyword>
<reference evidence="2" key="2">
    <citation type="journal article" date="2011" name="Microb. Ecol.">
        <title>Taxonomic and Functional Metagenomic Profiling of the Microbial Community in the Anoxic Sediment of a Sub-saline Shallow Lake (Laguna de Carrizo, Central Spain).</title>
        <authorList>
            <person name="Ferrer M."/>
            <person name="Guazzaroni M.E."/>
            <person name="Richter M."/>
            <person name="Garcia-Salamanca A."/>
            <person name="Yarza P."/>
            <person name="Suarez-Suarez A."/>
            <person name="Solano J."/>
            <person name="Alcaide M."/>
            <person name="van Dillewijn P."/>
            <person name="Molina-Henares M.A."/>
            <person name="Lopez-Cortes N."/>
            <person name="Al-Ramahi Y."/>
            <person name="Guerrero C."/>
            <person name="Acosta A."/>
            <person name="de Eugenio L.I."/>
            <person name="Martinez V."/>
            <person name="Marques S."/>
            <person name="Rojo F."/>
            <person name="Santero E."/>
            <person name="Genilloud O."/>
            <person name="Perez-Perez J."/>
            <person name="Rossello-Mora R."/>
            <person name="Ramos J.L."/>
        </authorList>
    </citation>
    <scope>NUCLEOTIDE SEQUENCE</scope>
</reference>
<comment type="caution">
    <text evidence="2">The sequence shown here is derived from an EMBL/GenBank/DDBJ whole genome shotgun (WGS) entry which is preliminary data.</text>
</comment>
<protein>
    <submittedName>
        <fullName evidence="2">Uncharacterized protein</fullName>
    </submittedName>
</protein>
<dbReference type="EMBL" id="ADZX01000475">
    <property type="protein sequence ID" value="EFK96462.1"/>
    <property type="molecule type" value="Genomic_DNA"/>
</dbReference>
<feature type="transmembrane region" description="Helical" evidence="1">
    <location>
        <begin position="196"/>
        <end position="218"/>
    </location>
</feature>
<keyword evidence="1" id="KW-0472">Membrane</keyword>
<keyword evidence="1" id="KW-1133">Transmembrane helix</keyword>
<dbReference type="AlphaFoldDB" id="D9PJ02"/>
<reference evidence="2" key="1">
    <citation type="submission" date="2010-07" db="EMBL/GenBank/DDBJ databases">
        <authorList>
            <consortium name="CONSOLIDER consortium CSD2007-00005"/>
            <person name="Guazzaroni M.-E."/>
            <person name="Richter M."/>
            <person name="Garcia-Salamanca A."/>
            <person name="Yarza P."/>
            <person name="Ferrer M."/>
        </authorList>
    </citation>
    <scope>NUCLEOTIDE SEQUENCE</scope>
</reference>
<accession>D9PJ02</accession>
<gene>
    <name evidence="2" type="ORF">LDC_1511</name>
</gene>
<feature type="non-terminal residue" evidence="2">
    <location>
        <position position="221"/>
    </location>
</feature>
<organism evidence="2">
    <name type="scientific">sediment metagenome</name>
    <dbReference type="NCBI Taxonomy" id="749907"/>
    <lineage>
        <taxon>unclassified sequences</taxon>
        <taxon>metagenomes</taxon>
        <taxon>ecological metagenomes</taxon>
    </lineage>
</organism>
<evidence type="ECO:0000313" key="2">
    <source>
        <dbReference type="EMBL" id="EFK96462.1"/>
    </source>
</evidence>
<proteinExistence type="predicted"/>